<dbReference type="Pfam" id="PF13180">
    <property type="entry name" value="PDZ_2"/>
    <property type="match status" value="1"/>
</dbReference>
<dbReference type="InterPro" id="IPR051201">
    <property type="entry name" value="Chloro_Bact_Ser_Proteases"/>
</dbReference>
<comment type="similarity">
    <text evidence="1">Belongs to the peptidase S1C family.</text>
</comment>
<accession>A0ABV1H4Z7</accession>
<dbReference type="InterPro" id="IPR001940">
    <property type="entry name" value="Peptidase_S1C"/>
</dbReference>
<keyword evidence="8" id="KW-1185">Reference proteome</keyword>
<proteinExistence type="inferred from homology"/>
<feature type="compositionally biased region" description="Low complexity" evidence="4">
    <location>
        <begin position="57"/>
        <end position="68"/>
    </location>
</feature>
<keyword evidence="5" id="KW-1133">Transmembrane helix</keyword>
<organism evidence="7 8">
    <name type="scientific">Lachnospira intestinalis</name>
    <dbReference type="NCBI Taxonomy" id="3133158"/>
    <lineage>
        <taxon>Bacteria</taxon>
        <taxon>Bacillati</taxon>
        <taxon>Bacillota</taxon>
        <taxon>Clostridia</taxon>
        <taxon>Lachnospirales</taxon>
        <taxon>Lachnospiraceae</taxon>
        <taxon>Lachnospira</taxon>
    </lineage>
</organism>
<keyword evidence="5" id="KW-0472">Membrane</keyword>
<dbReference type="Proteomes" id="UP001546774">
    <property type="component" value="Unassembled WGS sequence"/>
</dbReference>
<dbReference type="EMBL" id="JBBMFS010000005">
    <property type="protein sequence ID" value="MEQ2554779.1"/>
    <property type="molecule type" value="Genomic_DNA"/>
</dbReference>
<dbReference type="PANTHER" id="PTHR43343:SF3">
    <property type="entry name" value="PROTEASE DO-LIKE 8, CHLOROPLASTIC"/>
    <property type="match status" value="1"/>
</dbReference>
<dbReference type="SMART" id="SM00228">
    <property type="entry name" value="PDZ"/>
    <property type="match status" value="1"/>
</dbReference>
<dbReference type="PROSITE" id="PS50106">
    <property type="entry name" value="PDZ"/>
    <property type="match status" value="1"/>
</dbReference>
<dbReference type="InterPro" id="IPR036034">
    <property type="entry name" value="PDZ_sf"/>
</dbReference>
<feature type="compositionally biased region" description="Polar residues" evidence="4">
    <location>
        <begin position="69"/>
        <end position="87"/>
    </location>
</feature>
<keyword evidence="3" id="KW-0378">Hydrolase</keyword>
<evidence type="ECO:0000313" key="7">
    <source>
        <dbReference type="EMBL" id="MEQ2554779.1"/>
    </source>
</evidence>
<keyword evidence="5" id="KW-0812">Transmembrane</keyword>
<evidence type="ECO:0000256" key="2">
    <source>
        <dbReference type="ARBA" id="ARBA00022670"/>
    </source>
</evidence>
<evidence type="ECO:0000256" key="5">
    <source>
        <dbReference type="SAM" id="Phobius"/>
    </source>
</evidence>
<protein>
    <submittedName>
        <fullName evidence="7">Trypsin-like peptidase domain-containing protein</fullName>
    </submittedName>
</protein>
<dbReference type="SUPFAM" id="SSF50494">
    <property type="entry name" value="Trypsin-like serine proteases"/>
    <property type="match status" value="1"/>
</dbReference>
<name>A0ABV1H4Z7_9FIRM</name>
<dbReference type="InterPro" id="IPR001478">
    <property type="entry name" value="PDZ"/>
</dbReference>
<keyword evidence="2" id="KW-0645">Protease</keyword>
<dbReference type="InterPro" id="IPR009003">
    <property type="entry name" value="Peptidase_S1_PA"/>
</dbReference>
<reference evidence="7" key="1">
    <citation type="submission" date="2024-03" db="EMBL/GenBank/DDBJ databases">
        <title>Human intestinal bacterial collection.</title>
        <authorList>
            <person name="Pauvert C."/>
            <person name="Hitch T.C.A."/>
            <person name="Clavel T."/>
        </authorList>
    </citation>
    <scope>NUCLEOTIDE SEQUENCE [LARGE SCALE GENOMIC DNA]</scope>
    <source>
        <strain evidence="7">CLA-AA-H89B</strain>
    </source>
</reference>
<evidence type="ECO:0000256" key="1">
    <source>
        <dbReference type="ARBA" id="ARBA00010541"/>
    </source>
</evidence>
<feature type="domain" description="PDZ" evidence="6">
    <location>
        <begin position="407"/>
        <end position="481"/>
    </location>
</feature>
<evidence type="ECO:0000313" key="8">
    <source>
        <dbReference type="Proteomes" id="UP001546774"/>
    </source>
</evidence>
<dbReference type="Gene3D" id="2.40.10.10">
    <property type="entry name" value="Trypsin-like serine proteases"/>
    <property type="match status" value="2"/>
</dbReference>
<comment type="caution">
    <text evidence="7">The sequence shown here is derived from an EMBL/GenBank/DDBJ whole genome shotgun (WGS) entry which is preliminary data.</text>
</comment>
<dbReference type="PANTHER" id="PTHR43343">
    <property type="entry name" value="PEPTIDASE S12"/>
    <property type="match status" value="1"/>
</dbReference>
<dbReference type="Pfam" id="PF13365">
    <property type="entry name" value="Trypsin_2"/>
    <property type="match status" value="1"/>
</dbReference>
<dbReference type="InterPro" id="IPR043504">
    <property type="entry name" value="Peptidase_S1_PA_chymotrypsin"/>
</dbReference>
<evidence type="ECO:0000256" key="3">
    <source>
        <dbReference type="ARBA" id="ARBA00022801"/>
    </source>
</evidence>
<dbReference type="Gene3D" id="2.30.42.10">
    <property type="match status" value="1"/>
</dbReference>
<dbReference type="PRINTS" id="PR00834">
    <property type="entry name" value="PROTEASES2C"/>
</dbReference>
<dbReference type="SUPFAM" id="SSF50156">
    <property type="entry name" value="PDZ domain-like"/>
    <property type="match status" value="1"/>
</dbReference>
<feature type="region of interest" description="Disordered" evidence="4">
    <location>
        <begin position="1"/>
        <end position="97"/>
    </location>
</feature>
<evidence type="ECO:0000256" key="4">
    <source>
        <dbReference type="SAM" id="MobiDB-lite"/>
    </source>
</evidence>
<feature type="transmembrane region" description="Helical" evidence="5">
    <location>
        <begin position="104"/>
        <end position="126"/>
    </location>
</feature>
<feature type="compositionally biased region" description="Basic and acidic residues" evidence="4">
    <location>
        <begin position="13"/>
        <end position="27"/>
    </location>
</feature>
<feature type="compositionally biased region" description="Polar residues" evidence="4">
    <location>
        <begin position="1"/>
        <end position="10"/>
    </location>
</feature>
<sequence>MYNDENNQYNPRPRFDPKTGERIHYDDENTTETTQAESSEYRYSAGNIPFEQENNNTSYYQQSSTFQQDASYQQAGAGQGSMNQQNGRQKKKKDRNKDGFGERLAKLAGSAAVFGVIAGAVMYGVYYTGSTILPVKSSSDYNNIATVTSNVTATTAQSTSSASTGMDAQSVANAALPAMVALNGTTTVSSGSSSSFYGLFGSQSYEAQTSGTGIIVGKNDKELLVVTNAHVVSDVNDLKCVFVDGESVSATVKGSKSDKDIAVVAINLSDIKDSTINSIAIAELADSDDVAIGQEVVAIGNALGEGQSVTNGIISATNRSITVNNVTFSGLLMTNAAINSGNSGGALLNAEGKVIAINFAKTSSDGVEGMAYSIPVSNVMDIIDSLMSRETRSKVSSSETAYLGISGVDITSAMSSSYGYPQGVLIRSVENNSAAAQAGLGAYDIIVSFDDQSVNSMSSLKSIMEYYAAGEKVTVQYYHQEGSEYVLKSVEVTLGKKS</sequence>
<gene>
    <name evidence="7" type="ORF">WMO37_07055</name>
</gene>
<evidence type="ECO:0000259" key="6">
    <source>
        <dbReference type="PROSITE" id="PS50106"/>
    </source>
</evidence>